<comment type="caution">
    <text evidence="2">The sequence shown here is derived from an EMBL/GenBank/DDBJ whole genome shotgun (WGS) entry which is preliminary data.</text>
</comment>
<protein>
    <submittedName>
        <fullName evidence="2">Uncharacterized protein</fullName>
    </submittedName>
</protein>
<name>A0AAN9PVA5_CANGL</name>
<dbReference type="EMBL" id="JAYMYQ010000009">
    <property type="protein sequence ID" value="KAK7313655.1"/>
    <property type="molecule type" value="Genomic_DNA"/>
</dbReference>
<dbReference type="AlphaFoldDB" id="A0AAN9PVA5"/>
<keyword evidence="3" id="KW-1185">Reference proteome</keyword>
<evidence type="ECO:0000256" key="1">
    <source>
        <dbReference type="SAM" id="MobiDB-lite"/>
    </source>
</evidence>
<reference evidence="2 3" key="1">
    <citation type="submission" date="2024-01" db="EMBL/GenBank/DDBJ databases">
        <title>The genomes of 5 underutilized Papilionoideae crops provide insights into root nodulation and disease resistanc.</title>
        <authorList>
            <person name="Jiang F."/>
        </authorList>
    </citation>
    <scope>NUCLEOTIDE SEQUENCE [LARGE SCALE GENOMIC DNA]</scope>
    <source>
        <strain evidence="2">LVBAO_FW01</strain>
        <tissue evidence="2">Leaves</tissue>
    </source>
</reference>
<gene>
    <name evidence="2" type="ORF">VNO77_38845</name>
</gene>
<accession>A0AAN9PVA5</accession>
<evidence type="ECO:0000313" key="3">
    <source>
        <dbReference type="Proteomes" id="UP001367508"/>
    </source>
</evidence>
<dbReference type="Proteomes" id="UP001367508">
    <property type="component" value="Unassembled WGS sequence"/>
</dbReference>
<organism evidence="2 3">
    <name type="scientific">Canavalia gladiata</name>
    <name type="common">Sword bean</name>
    <name type="synonym">Dolichos gladiatus</name>
    <dbReference type="NCBI Taxonomy" id="3824"/>
    <lineage>
        <taxon>Eukaryota</taxon>
        <taxon>Viridiplantae</taxon>
        <taxon>Streptophyta</taxon>
        <taxon>Embryophyta</taxon>
        <taxon>Tracheophyta</taxon>
        <taxon>Spermatophyta</taxon>
        <taxon>Magnoliopsida</taxon>
        <taxon>eudicotyledons</taxon>
        <taxon>Gunneridae</taxon>
        <taxon>Pentapetalae</taxon>
        <taxon>rosids</taxon>
        <taxon>fabids</taxon>
        <taxon>Fabales</taxon>
        <taxon>Fabaceae</taxon>
        <taxon>Papilionoideae</taxon>
        <taxon>50 kb inversion clade</taxon>
        <taxon>NPAAA clade</taxon>
        <taxon>indigoferoid/millettioid clade</taxon>
        <taxon>Phaseoleae</taxon>
        <taxon>Canavalia</taxon>
    </lineage>
</organism>
<sequence length="83" mass="9321">MMFDKKRCDERKLSIPEETKTKPEGLNLVGTWKQGRDKESCPGKLGSSACCDSAASEVNRWDSELTAVTVREEVGSEWEISRI</sequence>
<proteinExistence type="predicted"/>
<evidence type="ECO:0000313" key="2">
    <source>
        <dbReference type="EMBL" id="KAK7313655.1"/>
    </source>
</evidence>
<feature type="region of interest" description="Disordered" evidence="1">
    <location>
        <begin position="1"/>
        <end position="20"/>
    </location>
</feature>